<evidence type="ECO:0000256" key="1">
    <source>
        <dbReference type="SAM" id="MobiDB-lite"/>
    </source>
</evidence>
<proteinExistence type="predicted"/>
<dbReference type="EMBL" id="CP027169">
    <property type="protein sequence ID" value="AVK04537.1"/>
    <property type="molecule type" value="Genomic_DNA"/>
</dbReference>
<evidence type="ECO:0000313" key="2">
    <source>
        <dbReference type="EMBL" id="AVK04537.1"/>
    </source>
</evidence>
<reference evidence="2 3" key="1">
    <citation type="submission" date="2018-02" db="EMBL/GenBank/DDBJ databases">
        <title>FDA/CDC Antimicrobial Resistant Isolate Bank Genome Sequencing.</title>
        <authorList>
            <person name="Benahmed F.H."/>
            <person name="Lutgring J.D."/>
            <person name="Yoo B."/>
            <person name="Machado M."/>
            <person name="Brown A."/>
            <person name="McAllister G."/>
            <person name="Perry A."/>
            <person name="Halpin A.L."/>
            <person name="Vavikolanu K."/>
            <person name="Ott S."/>
            <person name="Zhao X."/>
            <person name="Tallon L.J."/>
            <person name="Sadzewicz L."/>
            <person name="Aluvathingal J."/>
            <person name="Nadendla S."/>
            <person name="Voskania-kordi A."/>
            <person name="Simonyan V."/>
            <person name="Patel J."/>
            <person name="Shawar R.M."/>
        </authorList>
    </citation>
    <scope>NUCLEOTIDE SEQUENCE [LARGE SCALE GENOMIC DNA]</scope>
    <source>
        <strain evidence="2 3">AR_0356</strain>
    </source>
</reference>
<dbReference type="Proteomes" id="UP000238390">
    <property type="component" value="Chromosome"/>
</dbReference>
<evidence type="ECO:0000313" key="3">
    <source>
        <dbReference type="Proteomes" id="UP000238390"/>
    </source>
</evidence>
<accession>A0A2R3ISH0</accession>
<protein>
    <submittedName>
        <fullName evidence="2">Uncharacterized protein</fullName>
    </submittedName>
</protein>
<dbReference type="AlphaFoldDB" id="A0A2R3ISH0"/>
<sequence>MLLAVQAQHRPLLEVAQRQRPKLGAALPGKKRLDPGALLDRHERHRRLRRQPHMPGPVVGRQPERDFRAGRRIAPVPGQDESLQ</sequence>
<organism evidence="2 3">
    <name type="scientific">Pseudomonas paraeruginosa</name>
    <dbReference type="NCBI Taxonomy" id="2994495"/>
    <lineage>
        <taxon>Bacteria</taxon>
        <taxon>Pseudomonadati</taxon>
        <taxon>Pseudomonadota</taxon>
        <taxon>Gammaproteobacteria</taxon>
        <taxon>Pseudomonadales</taxon>
        <taxon>Pseudomonadaceae</taxon>
        <taxon>Pseudomonas</taxon>
    </lineage>
</organism>
<feature type="region of interest" description="Disordered" evidence="1">
    <location>
        <begin position="16"/>
        <end position="84"/>
    </location>
</feature>
<keyword evidence="3" id="KW-1185">Reference proteome</keyword>
<name>A0A2R3ISH0_9PSED</name>
<feature type="compositionally biased region" description="Basic and acidic residues" evidence="1">
    <location>
        <begin position="31"/>
        <end position="42"/>
    </location>
</feature>
<feature type="compositionally biased region" description="Basic residues" evidence="1">
    <location>
        <begin position="43"/>
        <end position="52"/>
    </location>
</feature>
<gene>
    <name evidence="2" type="ORF">CSB93_4641</name>
</gene>